<dbReference type="InterPro" id="IPR002931">
    <property type="entry name" value="Transglutaminase-like"/>
</dbReference>
<evidence type="ECO:0000313" key="5">
    <source>
        <dbReference type="EMBL" id="SDW56129.1"/>
    </source>
</evidence>
<keyword evidence="2" id="KW-0472">Membrane</keyword>
<protein>
    <submittedName>
        <fullName evidence="5">Transglutaminase-like superfamily protein</fullName>
    </submittedName>
</protein>
<dbReference type="RefSeq" id="WP_074693046.1">
    <property type="nucleotide sequence ID" value="NZ_BSRA01000011.1"/>
</dbReference>
<dbReference type="PANTHER" id="PTHR42736">
    <property type="entry name" value="PROTEIN-GLUTAMINE GAMMA-GLUTAMYLTRANSFERASE"/>
    <property type="match status" value="1"/>
</dbReference>
<feature type="transmembrane region" description="Helical" evidence="2">
    <location>
        <begin position="188"/>
        <end position="209"/>
    </location>
</feature>
<reference evidence="4" key="3">
    <citation type="submission" date="2023-02" db="EMBL/GenBank/DDBJ databases">
        <title>Proposal of a novel subspecies: Alicyclobacillus hesperidum subspecies aegle.</title>
        <authorList>
            <person name="Goto K."/>
            <person name="Fujii T."/>
            <person name="Yasui K."/>
            <person name="Mochida K."/>
            <person name="Kato-Tanaka Y."/>
            <person name="Morohoshi S."/>
            <person name="An S.Y."/>
            <person name="Kasai H."/>
            <person name="Yokota A."/>
        </authorList>
    </citation>
    <scope>NUCLEOTIDE SEQUENCE</scope>
    <source>
        <strain evidence="4">DSM 12766</strain>
    </source>
</reference>
<proteinExistence type="predicted"/>
<dbReference type="InterPro" id="IPR038765">
    <property type="entry name" value="Papain-like_cys_pep_sf"/>
</dbReference>
<keyword evidence="2" id="KW-0812">Transmembrane</keyword>
<feature type="transmembrane region" description="Helical" evidence="2">
    <location>
        <begin position="111"/>
        <end position="127"/>
    </location>
</feature>
<dbReference type="Gene3D" id="3.10.620.30">
    <property type="match status" value="1"/>
</dbReference>
<dbReference type="Proteomes" id="UP000182589">
    <property type="component" value="Unassembled WGS sequence"/>
</dbReference>
<accession>A0A1H2UKK7</accession>
<dbReference type="Proteomes" id="UP001157137">
    <property type="component" value="Unassembled WGS sequence"/>
</dbReference>
<evidence type="ECO:0000259" key="3">
    <source>
        <dbReference type="SMART" id="SM00460"/>
    </source>
</evidence>
<gene>
    <name evidence="4" type="ORF">Heshes_20900</name>
    <name evidence="5" type="ORF">SAMN04489725_10816</name>
</gene>
<organism evidence="5 6">
    <name type="scientific">Alicyclobacillus hesperidum</name>
    <dbReference type="NCBI Taxonomy" id="89784"/>
    <lineage>
        <taxon>Bacteria</taxon>
        <taxon>Bacillati</taxon>
        <taxon>Bacillota</taxon>
        <taxon>Bacilli</taxon>
        <taxon>Bacillales</taxon>
        <taxon>Alicyclobacillaceae</taxon>
        <taxon>Alicyclobacillus</taxon>
    </lineage>
</organism>
<dbReference type="AlphaFoldDB" id="A0A1H2UKK7"/>
<dbReference type="PANTHER" id="PTHR42736:SF1">
    <property type="entry name" value="PROTEIN-GLUTAMINE GAMMA-GLUTAMYLTRANSFERASE"/>
    <property type="match status" value="1"/>
</dbReference>
<dbReference type="InterPro" id="IPR052901">
    <property type="entry name" value="Bact_TGase-like"/>
</dbReference>
<feature type="transmembrane region" description="Helical" evidence="2">
    <location>
        <begin position="159"/>
        <end position="176"/>
    </location>
</feature>
<dbReference type="STRING" id="89784.SAMN04489725_10816"/>
<feature type="region of interest" description="Disordered" evidence="1">
    <location>
        <begin position="548"/>
        <end position="576"/>
    </location>
</feature>
<keyword evidence="6" id="KW-1185">Reference proteome</keyword>
<dbReference type="EMBL" id="FNOJ01000008">
    <property type="protein sequence ID" value="SDW56129.1"/>
    <property type="molecule type" value="Genomic_DNA"/>
</dbReference>
<feature type="transmembrane region" description="Helical" evidence="2">
    <location>
        <begin position="591"/>
        <end position="616"/>
    </location>
</feature>
<feature type="domain" description="Transglutaminase-like" evidence="3">
    <location>
        <begin position="463"/>
        <end position="535"/>
    </location>
</feature>
<sequence>MVTGRDRLATRVVYAWLAAIWLAAAVLPIAGAGALHGFRSVLWLLAVLALGASTSWRGVRVGVSLLAPCAYVAWYWRDTHVAFVPSTVHLTIVIAREFSEVFHHGTLADPLQTWLFVWLLTGAYWLVSYASRRTVLWLFYNAIACAGLIALSSMAPVKSLQAAVALLAVMFFVMAVHRGGYKWETRAIARVAATVTSILAVAGGLVAVFPHRTFAGAREGHGGKSTGTSGLVTGYTLNDAQLGGALSRNSRPVLTLTAPEPTYLRGQTLATYTGQGWVSAPLTDSQMQSEQLDQLIADNGFIGLPARSFDETITLLSPVDTSDLLAGYEVTDVIRLPGLYDGRFALDTVQGNIQAPRLRPGQSYEVETTVPTNPYPLLAGIREPFAAMKRAIPLDVQEYDLQLPSTLPKSVAALAQRTVQRAHATTEYEMVKSLMSYLQTHEMYTTTNVPTPTDGQDYVAQFLFQSHRGYCDNFSSALAVMLRTLGVPTRWVTGFAVSHANQTGPDTYVVTDADAHAWVEVYFPEYGWIPFDPTPTFHMPFGAGFTLQGGSPGDGSGQPSSTGEGHPFTPTHTQQTWDTLSKTGEITRFRWTAWAVLAFGVIFGLSLCAIVVGYIVHARRLERLWRTAPELALANTCRELLQRSLPSAGKSATLRQLWPLARASGTSQEDFFAWLSEAEAVLYGGVPLETGAALRLREPLDRWRRMIGKSTTFVDYVTKAVVLGIDQVRTQRTIKGE</sequence>
<name>A0A1H2UKK7_9BACL</name>
<dbReference type="Pfam" id="PF01841">
    <property type="entry name" value="Transglut_core"/>
    <property type="match status" value="1"/>
</dbReference>
<reference evidence="5" key="2">
    <citation type="submission" date="2016-10" db="EMBL/GenBank/DDBJ databases">
        <authorList>
            <person name="de Groot N.N."/>
        </authorList>
    </citation>
    <scope>NUCLEOTIDE SEQUENCE [LARGE SCALE GENOMIC DNA]</scope>
    <source>
        <strain evidence="5">DSM 12489</strain>
    </source>
</reference>
<evidence type="ECO:0000256" key="2">
    <source>
        <dbReference type="SAM" id="Phobius"/>
    </source>
</evidence>
<reference evidence="6" key="1">
    <citation type="submission" date="2016-10" db="EMBL/GenBank/DDBJ databases">
        <authorList>
            <person name="Varghese N."/>
        </authorList>
    </citation>
    <scope>NUCLEOTIDE SEQUENCE [LARGE SCALE GENOMIC DNA]</scope>
    <source>
        <strain evidence="6">DSM 12489</strain>
    </source>
</reference>
<evidence type="ECO:0000313" key="4">
    <source>
        <dbReference type="EMBL" id="GLV14406.1"/>
    </source>
</evidence>
<dbReference type="EMBL" id="BSRA01000011">
    <property type="protein sequence ID" value="GLV14406.1"/>
    <property type="molecule type" value="Genomic_DNA"/>
</dbReference>
<dbReference type="SUPFAM" id="SSF54001">
    <property type="entry name" value="Cysteine proteinases"/>
    <property type="match status" value="1"/>
</dbReference>
<feature type="transmembrane region" description="Helical" evidence="2">
    <location>
        <begin position="12"/>
        <end position="30"/>
    </location>
</feature>
<evidence type="ECO:0000313" key="6">
    <source>
        <dbReference type="Proteomes" id="UP000182589"/>
    </source>
</evidence>
<evidence type="ECO:0000256" key="1">
    <source>
        <dbReference type="SAM" id="MobiDB-lite"/>
    </source>
</evidence>
<feature type="transmembrane region" description="Helical" evidence="2">
    <location>
        <begin position="134"/>
        <end position="153"/>
    </location>
</feature>
<dbReference type="SMART" id="SM00460">
    <property type="entry name" value="TGc"/>
    <property type="match status" value="1"/>
</dbReference>
<keyword evidence="2" id="KW-1133">Transmembrane helix</keyword>